<name>M1WKN8_PSEP2</name>
<reference evidence="3" key="2">
    <citation type="journal article" date="2013" name="Stand. Genomic Sci.">
        <title>Complete genome sequence of Desulfocapsa sulfexigens, a marine deltaproteobacterium specialized in disproportionating inorganic sulfur compounds.</title>
        <authorList>
            <person name="Finster K.W."/>
            <person name="Kjeldsen K.U."/>
            <person name="Kube M."/>
            <person name="Reinhardt R."/>
            <person name="Mussmann M."/>
            <person name="Amann R."/>
            <person name="Schreiber L."/>
        </authorList>
    </citation>
    <scope>NUCLEOTIDE SEQUENCE [LARGE SCALE GENOMIC DNA]</scope>
    <source>
        <strain evidence="3">DSM 10523 / SB164P1</strain>
    </source>
</reference>
<evidence type="ECO:0000313" key="2">
    <source>
        <dbReference type="EMBL" id="CCH49926.1"/>
    </source>
</evidence>
<dbReference type="SUPFAM" id="SSF52266">
    <property type="entry name" value="SGNH hydrolase"/>
    <property type="match status" value="1"/>
</dbReference>
<dbReference type="OrthoDB" id="5518354at2"/>
<protein>
    <submittedName>
        <fullName evidence="2">Uncharacterized protein</fullName>
    </submittedName>
</protein>
<proteinExistence type="predicted"/>
<dbReference type="EMBL" id="FO203427">
    <property type="protein sequence ID" value="CCH49926.1"/>
    <property type="molecule type" value="Genomic_DNA"/>
</dbReference>
<feature type="transmembrane region" description="Helical" evidence="1">
    <location>
        <begin position="7"/>
        <end position="28"/>
    </location>
</feature>
<keyword evidence="3" id="KW-1185">Reference proteome</keyword>
<dbReference type="Proteomes" id="UP000011724">
    <property type="component" value="Chromosome"/>
</dbReference>
<dbReference type="RefSeq" id="WP_015415969.1">
    <property type="nucleotide sequence ID" value="NC_020409.1"/>
</dbReference>
<keyword evidence="1" id="KW-0472">Membrane</keyword>
<dbReference type="STRING" id="1322246.BN4_12693"/>
<evidence type="ECO:0000256" key="1">
    <source>
        <dbReference type="SAM" id="Phobius"/>
    </source>
</evidence>
<evidence type="ECO:0000313" key="3">
    <source>
        <dbReference type="Proteomes" id="UP000011724"/>
    </source>
</evidence>
<dbReference type="BioCyc" id="DPIE1322246:BN4_RS13520-MONOMER"/>
<reference evidence="2 3" key="1">
    <citation type="journal article" date="2013" name="PLoS ONE">
        <title>The first genomic and proteomic characterization of a deep-sea sulfate reducer: insights into the piezophilic lifestyle of Desulfovibrio piezophilus.</title>
        <authorList>
            <person name="Pradel N."/>
            <person name="Ji B."/>
            <person name="Gimenez G."/>
            <person name="Talla E."/>
            <person name="Lenoble P."/>
            <person name="Garel M."/>
            <person name="Tamburini C."/>
            <person name="Fourquet P."/>
            <person name="Lebrun R."/>
            <person name="Bertin P."/>
            <person name="Denis Y."/>
            <person name="Pophillat M."/>
            <person name="Barbe V."/>
            <person name="Ollivier B."/>
            <person name="Dolla A."/>
        </authorList>
    </citation>
    <scope>NUCLEOTIDE SEQUENCE [LARGE SCALE GENOMIC DNA]</scope>
    <source>
        <strain evidence="3">DSM 10523 / SB164P1</strain>
    </source>
</reference>
<keyword evidence="1" id="KW-1133">Transmembrane helix</keyword>
<dbReference type="PATRIC" id="fig|879567.3.peg.2884"/>
<sequence>MKCRTFFVWGIGFIFSCLFIWAVSAVFLNSAVPQVWDEVLNEYVRKPGITVRFRSEGWGDTRIGQHGLQAASSDVLESKTKCLLFWGDSHGEAYQVDDEDKIISVFNRESTTPLKGALVGQSGLSVVDYYYLLPHFEAAFPNVEGHVILLSGMGDVTPGYQNGCNGHFMSNPFRFEEGDCSPSPRGLRWGPLIYTFKLEFAYQVYLSIKKIVFHSDEPVDTGNKNLNVLRQKSVPPDDAWEFLLAKLKRVTKKPIIFVYFPYIPRFVNGVLDLKDSKAEEKIRFQKGCAAKGFGFIDMTDAFKTLYLQKKKLPRGFMNTPQGQGHLNAQGQALIAQALNKYLLEVGL</sequence>
<keyword evidence="1" id="KW-0812">Transmembrane</keyword>
<organism evidence="2 3">
    <name type="scientific">Pseudodesulfovibrio piezophilus (strain DSM 21447 / JCM 15486 / C1TLV30)</name>
    <name type="common">Desulfovibrio piezophilus</name>
    <dbReference type="NCBI Taxonomy" id="1322246"/>
    <lineage>
        <taxon>Bacteria</taxon>
        <taxon>Pseudomonadati</taxon>
        <taxon>Thermodesulfobacteriota</taxon>
        <taxon>Desulfovibrionia</taxon>
        <taxon>Desulfovibrionales</taxon>
        <taxon>Desulfovibrionaceae</taxon>
    </lineage>
</organism>
<accession>M1WKN8</accession>
<dbReference type="eggNOG" id="ENOG50337B1">
    <property type="taxonomic scope" value="Bacteria"/>
</dbReference>
<dbReference type="KEGG" id="dpi:BN4_12693"/>
<dbReference type="AlphaFoldDB" id="M1WKN8"/>
<dbReference type="PROSITE" id="PS51257">
    <property type="entry name" value="PROKAR_LIPOPROTEIN"/>
    <property type="match status" value="1"/>
</dbReference>
<dbReference type="HOGENOM" id="CLU_798597_0_0_7"/>
<gene>
    <name evidence="2" type="ordered locus">BN4_12693</name>
</gene>